<organism evidence="20 21">
    <name type="scientific">Triplophysa tibetana</name>
    <dbReference type="NCBI Taxonomy" id="1572043"/>
    <lineage>
        <taxon>Eukaryota</taxon>
        <taxon>Metazoa</taxon>
        <taxon>Chordata</taxon>
        <taxon>Craniata</taxon>
        <taxon>Vertebrata</taxon>
        <taxon>Euteleostomi</taxon>
        <taxon>Actinopterygii</taxon>
        <taxon>Neopterygii</taxon>
        <taxon>Teleostei</taxon>
        <taxon>Ostariophysi</taxon>
        <taxon>Cypriniformes</taxon>
        <taxon>Nemacheilidae</taxon>
        <taxon>Triplophysa</taxon>
    </lineage>
</organism>
<proteinExistence type="predicted"/>
<dbReference type="Proteomes" id="UP000324632">
    <property type="component" value="Chromosome 15"/>
</dbReference>
<dbReference type="GO" id="GO:0006941">
    <property type="term" value="P:striated muscle contraction"/>
    <property type="evidence" value="ECO:0007669"/>
    <property type="project" value="TreeGrafter"/>
</dbReference>
<feature type="transmembrane region" description="Helical" evidence="16">
    <location>
        <begin position="4067"/>
        <end position="4086"/>
    </location>
</feature>
<keyword evidence="2" id="KW-0813">Transport</keyword>
<dbReference type="InterPro" id="IPR036300">
    <property type="entry name" value="MIR_dom_sf"/>
</dbReference>
<dbReference type="GO" id="GO:0006874">
    <property type="term" value="P:intracellular calcium ion homeostasis"/>
    <property type="evidence" value="ECO:0007669"/>
    <property type="project" value="InterPro"/>
</dbReference>
<keyword evidence="10" id="KW-0406">Ion transport</keyword>
<keyword evidence="11 16" id="KW-0472">Membrane</keyword>
<evidence type="ECO:0000256" key="2">
    <source>
        <dbReference type="ARBA" id="ARBA00022448"/>
    </source>
</evidence>
<comment type="catalytic activity">
    <reaction evidence="14">
        <text>Ca(2+)(in) = Ca(2+)(out)</text>
        <dbReference type="Rhea" id="RHEA:29671"/>
        <dbReference type="ChEBI" id="CHEBI:29108"/>
    </reaction>
</comment>
<dbReference type="InterPro" id="IPR014821">
    <property type="entry name" value="Ins145_P3_rcpt"/>
</dbReference>
<dbReference type="Pfam" id="PF01365">
    <property type="entry name" value="RYDR_ITPR"/>
    <property type="match status" value="2"/>
</dbReference>
<evidence type="ECO:0000256" key="15">
    <source>
        <dbReference type="SAM" id="MobiDB-lite"/>
    </source>
</evidence>
<dbReference type="PANTHER" id="PTHR46399:SF7">
    <property type="entry name" value="RYANODINE RECEPTOR 2"/>
    <property type="match status" value="1"/>
</dbReference>
<dbReference type="FunFam" id="2.80.10.50:FF:000006">
    <property type="entry name" value="Ryanodine receptor 2 (Cardiac)"/>
    <property type="match status" value="1"/>
</dbReference>
<accession>A0A5A9NLY2</accession>
<feature type="region of interest" description="Disordered" evidence="15">
    <location>
        <begin position="3992"/>
        <end position="4014"/>
    </location>
</feature>
<keyword evidence="21" id="KW-1185">Reference proteome</keyword>
<dbReference type="Pfam" id="PF08454">
    <property type="entry name" value="RIH_assoc"/>
    <property type="match status" value="1"/>
</dbReference>
<evidence type="ECO:0000256" key="16">
    <source>
        <dbReference type="SAM" id="Phobius"/>
    </source>
</evidence>
<keyword evidence="3" id="KW-0109">Calcium transport</keyword>
<dbReference type="InterPro" id="IPR005821">
    <property type="entry name" value="Ion_trans_dom"/>
</dbReference>
<dbReference type="GO" id="GO:0014808">
    <property type="term" value="P:release of sequestered calcium ion into cytosol by sarcoplasmic reticulum"/>
    <property type="evidence" value="ECO:0007669"/>
    <property type="project" value="TreeGrafter"/>
</dbReference>
<dbReference type="SUPFAM" id="SSF47473">
    <property type="entry name" value="EF-hand"/>
    <property type="match status" value="1"/>
</dbReference>
<dbReference type="FunFam" id="1.10.287.70:FF:000017">
    <property type="entry name" value="ryanodine receptor isoform X2"/>
    <property type="match status" value="1"/>
</dbReference>
<dbReference type="InterPro" id="IPR013333">
    <property type="entry name" value="Ryan_recept"/>
</dbReference>
<feature type="transmembrane region" description="Helical" evidence="16">
    <location>
        <begin position="4262"/>
        <end position="4282"/>
    </location>
</feature>
<evidence type="ECO:0000259" key="17">
    <source>
        <dbReference type="PROSITE" id="PS50188"/>
    </source>
</evidence>
<feature type="domain" description="B30.2/SPRY" evidence="17">
    <location>
        <begin position="577"/>
        <end position="775"/>
    </location>
</feature>
<dbReference type="PROSITE" id="PS50222">
    <property type="entry name" value="EF_HAND_2"/>
    <property type="match status" value="1"/>
</dbReference>
<evidence type="ECO:0000256" key="9">
    <source>
        <dbReference type="ARBA" id="ARBA00022989"/>
    </source>
</evidence>
<dbReference type="FunFam" id="2.60.120.920:FF:000002">
    <property type="entry name" value="ryanodine receptor isoform X2"/>
    <property type="match status" value="1"/>
</dbReference>
<dbReference type="SMART" id="SM00472">
    <property type="entry name" value="MIR"/>
    <property type="match status" value="3"/>
</dbReference>
<dbReference type="Pfam" id="PF00520">
    <property type="entry name" value="Ion_trans"/>
    <property type="match status" value="1"/>
</dbReference>
<dbReference type="PROSITE" id="PS50188">
    <property type="entry name" value="B302_SPRY"/>
    <property type="match status" value="3"/>
</dbReference>
<feature type="domain" description="MIR" evidence="19">
    <location>
        <begin position="158"/>
        <end position="209"/>
    </location>
</feature>
<dbReference type="InterPro" id="IPR016093">
    <property type="entry name" value="MIR_motif"/>
</dbReference>
<evidence type="ECO:0000256" key="8">
    <source>
        <dbReference type="ARBA" id="ARBA00022951"/>
    </source>
</evidence>
<dbReference type="Gene3D" id="1.10.287.70">
    <property type="match status" value="1"/>
</dbReference>
<dbReference type="SMART" id="SM00449">
    <property type="entry name" value="SPRY"/>
    <property type="match status" value="3"/>
</dbReference>
<evidence type="ECO:0000256" key="12">
    <source>
        <dbReference type="ARBA" id="ARBA00023286"/>
    </source>
</evidence>
<dbReference type="InterPro" id="IPR003877">
    <property type="entry name" value="SPRY_dom"/>
</dbReference>
<dbReference type="InterPro" id="IPR048581">
    <property type="entry name" value="RYDR_Jsol"/>
</dbReference>
<dbReference type="Pfam" id="PF02026">
    <property type="entry name" value="RyR"/>
    <property type="match status" value="3"/>
</dbReference>
<keyword evidence="5 16" id="KW-0812">Transmembrane</keyword>
<evidence type="ECO:0000313" key="20">
    <source>
        <dbReference type="EMBL" id="KAA0711022.1"/>
    </source>
</evidence>
<comment type="subcellular location">
    <subcellularLocation>
        <location evidence="1">Sarcoplasmic reticulum membrane</location>
        <topology evidence="1">Multi-pass membrane protein</topology>
    </subcellularLocation>
</comment>
<keyword evidence="20" id="KW-0675">Receptor</keyword>
<dbReference type="PRINTS" id="PR00795">
    <property type="entry name" value="RYANODINER"/>
</dbReference>
<evidence type="ECO:0000259" key="18">
    <source>
        <dbReference type="PROSITE" id="PS50222"/>
    </source>
</evidence>
<dbReference type="InterPro" id="IPR000699">
    <property type="entry name" value="RIH_dom"/>
</dbReference>
<evidence type="ECO:0000256" key="10">
    <source>
        <dbReference type="ARBA" id="ARBA00023065"/>
    </source>
</evidence>
<keyword evidence="7" id="KW-0106">Calcium</keyword>
<gene>
    <name evidence="20" type="ORF">E1301_Tti002870</name>
</gene>
<keyword evidence="9 16" id="KW-1133">Transmembrane helix</keyword>
<keyword evidence="13" id="KW-0407">Ion channel</keyword>
<dbReference type="Gene3D" id="6.20.350.10">
    <property type="match status" value="2"/>
</dbReference>
<feature type="transmembrane region" description="Helical" evidence="16">
    <location>
        <begin position="4519"/>
        <end position="4541"/>
    </location>
</feature>
<dbReference type="InterPro" id="IPR013320">
    <property type="entry name" value="ConA-like_dom_sf"/>
</dbReference>
<evidence type="ECO:0000256" key="6">
    <source>
        <dbReference type="ARBA" id="ARBA00022737"/>
    </source>
</evidence>
<evidence type="ECO:0000313" key="21">
    <source>
        <dbReference type="Proteomes" id="UP000324632"/>
    </source>
</evidence>
<feature type="domain" description="B30.2/SPRY" evidence="17">
    <location>
        <begin position="1281"/>
        <end position="1486"/>
    </location>
</feature>
<evidence type="ECO:0000256" key="4">
    <source>
        <dbReference type="ARBA" id="ARBA00022673"/>
    </source>
</evidence>
<dbReference type="Gene3D" id="2.60.120.920">
    <property type="match status" value="3"/>
</dbReference>
<feature type="transmembrane region" description="Helical" evidence="16">
    <location>
        <begin position="4324"/>
        <end position="4347"/>
    </location>
</feature>
<dbReference type="Pfam" id="PF02815">
    <property type="entry name" value="MIR"/>
    <property type="match status" value="1"/>
</dbReference>
<feature type="domain" description="B30.2/SPRY" evidence="17">
    <location>
        <begin position="967"/>
        <end position="1161"/>
    </location>
</feature>
<evidence type="ECO:0000256" key="3">
    <source>
        <dbReference type="ARBA" id="ARBA00022568"/>
    </source>
</evidence>
<keyword evidence="4" id="KW-0107">Calcium channel</keyword>
<dbReference type="Gene3D" id="1.25.10.30">
    <property type="entry name" value="IP3 receptor type 1 binding core, RIH domain"/>
    <property type="match status" value="1"/>
</dbReference>
<dbReference type="Gene3D" id="1.10.238.10">
    <property type="entry name" value="EF-hand"/>
    <property type="match status" value="1"/>
</dbReference>
<dbReference type="SUPFAM" id="SSF82109">
    <property type="entry name" value="MIR domain"/>
    <property type="match status" value="2"/>
</dbReference>
<reference evidence="20 21" key="1">
    <citation type="journal article" date="2019" name="Mol. Ecol. Resour.">
        <title>Chromosome-level genome assembly of Triplophysa tibetana, a fish adapted to the harsh high-altitude environment of the Tibetan Plateau.</title>
        <authorList>
            <person name="Yang X."/>
            <person name="Liu H."/>
            <person name="Ma Z."/>
            <person name="Zou Y."/>
            <person name="Zou M."/>
            <person name="Mao Y."/>
            <person name="Li X."/>
            <person name="Wang H."/>
            <person name="Chen T."/>
            <person name="Wang W."/>
            <person name="Yang R."/>
        </authorList>
    </citation>
    <scope>NUCLEOTIDE SEQUENCE [LARGE SCALE GENOMIC DNA]</scope>
    <source>
        <strain evidence="20">TTIB1903HZAU</strain>
        <tissue evidence="20">Muscle</tissue>
    </source>
</reference>
<evidence type="ECO:0000256" key="7">
    <source>
        <dbReference type="ARBA" id="ARBA00022837"/>
    </source>
</evidence>
<dbReference type="Gene3D" id="1.10.490.160">
    <property type="match status" value="1"/>
</dbReference>
<dbReference type="InterPro" id="IPR009460">
    <property type="entry name" value="Ryanrecept_TM4-6"/>
</dbReference>
<dbReference type="FunFam" id="2.60.120.920:FF:000003">
    <property type="entry name" value="ryanodine receptor isoform X2"/>
    <property type="match status" value="1"/>
</dbReference>
<dbReference type="InterPro" id="IPR035761">
    <property type="entry name" value="SPRY1_RyR"/>
</dbReference>
<evidence type="ECO:0000256" key="5">
    <source>
        <dbReference type="ARBA" id="ARBA00022692"/>
    </source>
</evidence>
<evidence type="ECO:0000256" key="13">
    <source>
        <dbReference type="ARBA" id="ARBA00023303"/>
    </source>
</evidence>
<sequence length="4847" mass="547730">MDTGDGEDEIQFLRTRDELVLRCCLSGPYQQKLCLAAEGFGNRLCFLESTSNSKNVPADLSVCVFVLDQCLSVRALQEMLANREDLRAGSPEAGGRRTLLYGQAVLFRHAYSDMYLCCLSTSGVSSDKLAFDVGLQVDTTGEVCWWTVQPASKQRSEGEKVRVGDDLILVSVSSERYLHVSWRSSENNDSDIGRVDAAFQQTLWSVAPVSSGSAETQGHLRGGDTVRLLHGHTNECLTISAAGHRKEEHRWSGSHIHWGQPFRLQHLTTGSYLGLTHDNGLQLVERERGDVKSSAFCLCASKEESHERSHLVERRDGMGAPEIRFGDSFCFVQHVDTGLWLTYQTSNPGRQKESRQAILQAEGHMDDGLTLSRSQREESHAACLIRSSVLLFSQFIRGLDDVSQKENIPNLDLPVERVCLTLQDLIGYFASPEKGQSHEVRQGDIRTLKNRQNLFQDEDIISLVLDCIDHMHIYNSAVHFAEAAGKDAGEFWEIVLNNFYELLAALIRGNRKNCAQFSGSLDWLIRRLEKLEASAGILEVLHCVLVESPEALNVIKEEHIKSIISLLDKHGRNHKILDVLCSLCVCHGMAIRSNQHLICDTLLSDRDLLLQTKLVNKVISVRPNIFLCARDDCAQYRKWYYEVVVEKAEPFVTAEPSHLRVGWASTEGYCPSPTGGHGWGSNGVGDDLCSYGFDGLHLWTGNVGRRVSSPNQHLLREDDVVSCCLDLSARCISFRVNGQPVQGMLENFSIDGLLFPVVSFSAGVQVRMLFGRRQGDFKFLPPAGFSPCAEALLPKAHCRLELCHEVTQNYTGSQRNLLGPVLPVTPVTFTPLPVDTSKVEYPPQMGQIRERLAENLHELWLIDRIEQGWTYGPVKDECKKVHPCLVEFFKLPDQERIHNLQSSEDILRYELCNGYKPAPVDQSGVVLTAAQEELVDKLAENEHNIWARDLIRQGWSYGPQQDVKCKRSTQLVPFSLLDKNSKQAVRGAMTDALGTLLGFGYTVEPLEQEYAPKINIRSVNVERFRIFRVEKDFAVHIGKWYFEFEAVTDGDMRVGWARPGCKPDLDLGSDDQAFVFDGSKGQWWHGGAERLGGLWKKGDVIGCFLDLTRCTITITLNGELLLNSCGSELAAKHLNKSDGFLPVCSIGVNQVGRLNLGHQVDSLRYFSVCGLQEGYQPFGLNMSKDLPLWMSWIDPLFITVPDDHPNVIRFDGSVDHTPRLKVTQMFSGQHDSGTSDVGFYRLSMPIECAQVFSSPSEVNAAASSHLREPEDGEADSDFEILMNAHRYAGSRDELNNHKDHTQEKPSKLRQRFLLKKKADLNTSHSSARLLEEVLAIEKDEDNRLVHSTTYYYSVRISHKQDPSFIWVGWVTSNFQHHDVTFDMDRICTVTVTLGDEWGKVLESFKRSSCYVVCAAEGSSLSHSRSSTDLEIGCLVNTATGLLTFMANGKELGSYYQVEPGTKLFPAVFAKATTPSVFQFELGRIKQNVMPLSAGVFRSERRNAEPRCPPRLRVQYLTPVRWTRVPEHTQPVEMTCLEERYGWRARYTQIQQVMTLHIPEDNRCVDILELSEINDLLKFHHHTLRLYSALSAHGNTQVSHALCSHVDQSQLLFALQCSRMQGHLRTGYYNLLISIHLDTYASARQAMNHEYIVPLTETARSITLYKDDRKAQRFPGTDLSTSLWPRMQFSSPCFIRADRTGLMDRDEGRCKLCQDSPEFPLDVLKAVVIAMLKEAVTAVFRHVRDPAGGSAELLLVPLLGLLQTLLLMGVYQGKDLEEVFNLILPASYMRGMCKVEEMDELEESGGERGEQEVGGWDGYVSHPSLLQMKLPEAVKLQVCRLLQYLCDCQVRHRVEAVVAFSGEFVEHLQENQRFRYNEVKDALNMSAALTARKTKEFRSPPQEQINMMLDFREDGQECPCPEEIQDLLWEFHQDLMNHCGVETDNDSRDAAERDVPVRNRLQGLVDKINHFKRRMSGLNEVIVTKPVSLKQLISDTMLDWTQEKTIEDPVLVRAVFNLLHQQYTGLGGQLSEPLQKAYCISQNSVEDTLNLQWALARIRSLLKARMGGEEEELMIKGLGDIMNNKVFYQHPNLMKALGMHETVMEVMVNVLGAREAKEIMFPNMVAHCCRFLCYFCRISRHNQKAMFDHLSYLLDNSNVGLACPSMRGSTPLDVAAASLMDNNQLALALTEPDLEKVVRYLGACGLHSCALLVSKGYPDIGWNPVEGERYLDFLRFAVFCNGESVEENAYVVVRLLIRRPECFGPALQGEGGHGLLATMEEAIKISDQQDGISTHSSNKTLDTLDDEDDDVIHMGHAIMTFYSALIDLLARCAPETYLIEAGKGEAIRIRAILRSLIPSDDVEGVINIPFKPPHVNANGLLIEPDMSRIFCPDHKAAMVMFLDRVYGVLDQQFLLRLLECGFLPDLQAAVNMDTMGLGGTDMALALNRYICAAVLPLLSKYSSLLCDSSSLKTGPVDGLLHGVYGLSKASGLTKAQRDSIQDCLLAVCGKLKPSLLQTLLHKLVSDVPQLSENSKMPLKLLSSHYEQNRSYYCQNGGCGGFDCASEEELYLTRRLFWGIFSALATKSYDGELFKLALGSLSALAGAIPPDHLDPSCTGGRERHLAMDTERRFCPQPLDTSNVTIQDGLEFVMNKYAEHTHERWSLDKFANGWVHGEQLSETSKVHPLLKPYRALSEKDKEGYRSAIKETVKCMLVLGCTIERTKEGELQGFHNPARRISQSGQLCFEGASTFSPKPVDTSSVTLTWDQYVMAEQLAENYHHIWAVKKLQELENKGGGSHPLLVPYDALNVKDKSRLRDKAQDVLKFFHINGFLVRRSRKEADVDSPKIASRFAYGLLQQALCLTEQAHQRLLELDVAQARGQINRTEKTSHEELIFFIKIVLPLVDQYFKNHYVYFSTIMSSLKDSCQASNKEKEMVTRMIKKTASESVRTSLWTFFEAAAEDLELTVENVAQDEYGLNRALSMMDSEVVTYTTSTLIPVLTALFQQDFHRRHEGGLIGDEVQTYCYRIISCLYILGTSNGTFIERQRSVLGECLAALSAAFPVCFLELDDLRSISDITTNEENDAERASRLLPSLQEAFSEVEELAGVGPAARHALLTRVTEVTLPLLCSYISRWGEAENHSSEDGYCSSVTPKHSNALLGHILSTINAHLGTADCAWMKRLAIFGQPIISKAEEHLLKSHFLPLMEKLRKRAESVLLEEEHLKTEGHVDVSEQELEIQERFTVLVQDIYAFYPLLIPFIDLHRVRWLREVNADAEKLFCLVAEVFFFWAKSHNFKWEEQNFVVQNEINNMTFLMNGSKTRMDKGGVSEQERSKVKRKGDRYSAHTSLIVAAPKKLLSVALNGCCHDDQGLVALAKSRFSQRDTEDEVREYIRNSLQPDLCENMADTVSVEWVLTIARVLYHLDQVEHPQKMKRAVWHKMLSKQRKRAIVACLRMAPLYNLPRHKAGNLFLQGYERVWLQNTCGSPEDRLIEDLAKAARVEIVKEGMKQSKMIDRLCQLINLYRRSALNERRKLEEDGLYICYGNIMARSCHSEEDQDEDGLKTFEEKEIEKQRLLFQQARLHERGAAEMVLQNLSASRGEMGPMVAATLKLGIALLNGGNTLVQQKMLVYLRQKRDVAFFHSLVGLMQSCSVLDLNAFERQIKAESLGVGAEDNSGKDVIDERGQHNFSKAISVAKQVFNTLTEYIQGPCTGNQQSLAHSRLWDAVVGFLHVFAHLQMKLSQDSSQIELLKALMDLQKDMVVMLLSMLEGNVVNGTIGKQMVDMLVESSGNVEMILKFFDMFLKLKDLTSSDAFKEYDPDGKGLISRKDFQRAMESFKRYSQSEMGFLLSCAETAESEFLDYQEFVTRFHEPAKDIGFNVVVLLTNLSEHMPNDARLQNFLELADSVLKYFQSHLGRIEILGSGKRIERVYFEISESSRTQWEKPQVKESKRQFIFDVVNRGGGKEKMELFVNFCEDTIFEMQLAAQISGSECGEEPKSKDEEKEKAEIISEDSMPQDSQRLPVMNLLSVRNIRKHIKEISIKSVFSAIFSIFHMVLLLITRGVLGVVLFNLYLLYHIFLSGWIIDVAKEMKLADIFGDLRDPTMVEITGDGEEDVRENHSYTRGDSSEGNLRGMSLDLSAVSKDPQLLTDIFGLCLKKKGGKYALFSGDQQAGLDELLHMSQIQVEITEEDFRQVPEEKASEDERTIGKEGEKIEKKIKVRARKLGSSKPEETELQKSLIWKTVCCQKTKLLNCFARNFYNMRLLALCFAFAINFILLFYKVSSTVDGDDDDDEEITLCDSNSKDSQEVYYELEENSGYMKMILHSLAFLHTLISLCCIIGYYCLKVPLVIFKREKELARKLEFNGVYITEQPSEDDIKGQWDRMVINTPSYPSNYWDKFVKRKVMAKYEEMYGSVRVRELLGLDKAALDFSSDTQERKKPVPKGSLLNTIDMKYQIWKLGVVLTDNSFLYLTWYVFVSVLGHYNKFFFAAHLLDIAMGFKTLRTILSSVTHNGKQLALTVGLLAVVVYLYTVVAFNFFRKFYDKSEEGESRDMKCDDMLTCYMFHMYVGVRAGGGIGDEIEDPAGDEFEHYRIIFDITFFFFVIVILLAIIQGLIIDAFGELRDQQEQVKEDMETKCFICGIGCEYFDTVPHGFELHTLQEHNLANYLNVPEGMEVLMMDGRVRALCNVPSLWFPHRSSCNHRLALCRADRRLNKRDKELAFVVSGQVSVCVQPQADFYSAPVTSEVPGIMNLFEVVSPCQLEPQVEAYLSPLVRRRPPPVHQVCMCVCPTDSILYQRLINSLNGADWRVGQRPVGREDGSLRGQNCNLAEKEEGGEQLIGKRV</sequence>
<dbReference type="GO" id="GO:0005219">
    <property type="term" value="F:ryanodine-sensitive calcium-release channel activity"/>
    <property type="evidence" value="ECO:0007669"/>
    <property type="project" value="InterPro"/>
</dbReference>
<evidence type="ECO:0000256" key="14">
    <source>
        <dbReference type="ARBA" id="ARBA00036634"/>
    </source>
</evidence>
<feature type="domain" description="EF-hand" evidence="18">
    <location>
        <begin position="3806"/>
        <end position="3841"/>
    </location>
</feature>
<feature type="transmembrane region" description="Helical" evidence="16">
    <location>
        <begin position="4459"/>
        <end position="4479"/>
    </location>
</feature>
<feature type="compositionally biased region" description="Basic and acidic residues" evidence="15">
    <location>
        <begin position="3996"/>
        <end position="4010"/>
    </location>
</feature>
<evidence type="ECO:0000259" key="19">
    <source>
        <dbReference type="PROSITE" id="PS50919"/>
    </source>
</evidence>
<keyword evidence="8" id="KW-0703">Sarcoplasmic reticulum</keyword>
<dbReference type="SUPFAM" id="SSF49899">
    <property type="entry name" value="Concanavalin A-like lectins/glucanases"/>
    <property type="match status" value="3"/>
</dbReference>
<dbReference type="Pfam" id="PF08709">
    <property type="entry name" value="Ins145_P3_rec"/>
    <property type="match status" value="1"/>
</dbReference>
<feature type="transmembrane region" description="Helical" evidence="16">
    <location>
        <begin position="4600"/>
        <end position="4623"/>
    </location>
</feature>
<protein>
    <submittedName>
        <fullName evidence="20">Ryanodine receptor 2</fullName>
    </submittedName>
</protein>
<dbReference type="InterPro" id="IPR002048">
    <property type="entry name" value="EF_hand_dom"/>
</dbReference>
<dbReference type="Pfam" id="PF00622">
    <property type="entry name" value="SPRY"/>
    <property type="match status" value="3"/>
</dbReference>
<dbReference type="EMBL" id="SOYY01000015">
    <property type="protein sequence ID" value="KAA0711022.1"/>
    <property type="molecule type" value="Genomic_DNA"/>
</dbReference>
<evidence type="ECO:0000256" key="1">
    <source>
        <dbReference type="ARBA" id="ARBA00004326"/>
    </source>
</evidence>
<name>A0A5A9NLY2_9TELE</name>
<dbReference type="InterPro" id="IPR001870">
    <property type="entry name" value="B30.2/SPRY"/>
</dbReference>
<dbReference type="InterPro" id="IPR035762">
    <property type="entry name" value="SPRY3_RyR"/>
</dbReference>
<dbReference type="GO" id="GO:0030018">
    <property type="term" value="C:Z disc"/>
    <property type="evidence" value="ECO:0007669"/>
    <property type="project" value="TreeGrafter"/>
</dbReference>
<dbReference type="GO" id="GO:0005509">
    <property type="term" value="F:calcium ion binding"/>
    <property type="evidence" value="ECO:0007669"/>
    <property type="project" value="InterPro"/>
</dbReference>
<feature type="domain" description="MIR" evidence="19">
    <location>
        <begin position="96"/>
        <end position="151"/>
    </location>
</feature>
<dbReference type="GO" id="GO:0034704">
    <property type="term" value="C:calcium channel complex"/>
    <property type="evidence" value="ECO:0007669"/>
    <property type="project" value="TreeGrafter"/>
</dbReference>
<dbReference type="GO" id="GO:0005790">
    <property type="term" value="C:smooth endoplasmic reticulum"/>
    <property type="evidence" value="ECO:0007669"/>
    <property type="project" value="TreeGrafter"/>
</dbReference>
<evidence type="ECO:0000256" key="11">
    <source>
        <dbReference type="ARBA" id="ARBA00023136"/>
    </source>
</evidence>
<dbReference type="InterPro" id="IPR015925">
    <property type="entry name" value="Ryanodine_IP3_receptor"/>
</dbReference>
<dbReference type="GO" id="GO:0042383">
    <property type="term" value="C:sarcolemma"/>
    <property type="evidence" value="ECO:0007669"/>
    <property type="project" value="TreeGrafter"/>
</dbReference>
<dbReference type="Pfam" id="PF21119">
    <property type="entry name" value="RYDR_Jsol"/>
    <property type="match status" value="1"/>
</dbReference>
<comment type="caution">
    <text evidence="20">The sequence shown here is derived from an EMBL/GenBank/DDBJ whole genome shotgun (WGS) entry which is preliminary data.</text>
</comment>
<dbReference type="Pfam" id="PF06459">
    <property type="entry name" value="RR_TM4-6"/>
    <property type="match status" value="1"/>
</dbReference>
<keyword evidence="6" id="KW-0677">Repeat</keyword>
<dbReference type="PROSITE" id="PS50919">
    <property type="entry name" value="MIR"/>
    <property type="match status" value="2"/>
</dbReference>
<dbReference type="InterPro" id="IPR043136">
    <property type="entry name" value="B30.2/SPRY_sf"/>
</dbReference>
<dbReference type="InterPro" id="IPR013662">
    <property type="entry name" value="RIH_assoc-dom"/>
</dbReference>
<dbReference type="InterPro" id="IPR011992">
    <property type="entry name" value="EF-hand-dom_pair"/>
</dbReference>
<dbReference type="Gene3D" id="2.80.10.50">
    <property type="match status" value="2"/>
</dbReference>
<dbReference type="CDD" id="cd12879">
    <property type="entry name" value="SPRY3_RyR"/>
    <property type="match status" value="1"/>
</dbReference>
<dbReference type="GO" id="GO:0033017">
    <property type="term" value="C:sarcoplasmic reticulum membrane"/>
    <property type="evidence" value="ECO:0007669"/>
    <property type="project" value="UniProtKB-SubCell"/>
</dbReference>
<dbReference type="InterPro" id="IPR003032">
    <property type="entry name" value="Ryanodine_rcpt"/>
</dbReference>
<keyword evidence="12" id="KW-1071">Ligand-gated ion channel</keyword>
<dbReference type="PANTHER" id="PTHR46399">
    <property type="entry name" value="B30.2/SPRY DOMAIN-CONTAINING PROTEIN"/>
    <property type="match status" value="1"/>
</dbReference>
<dbReference type="CDD" id="cd12877">
    <property type="entry name" value="SPRY1_RyR"/>
    <property type="match status" value="1"/>
</dbReference>